<evidence type="ECO:0000313" key="2">
    <source>
        <dbReference type="Proteomes" id="UP000237839"/>
    </source>
</evidence>
<reference evidence="1 2" key="1">
    <citation type="submission" date="2018-02" db="EMBL/GenBank/DDBJ databases">
        <title>Solimicrobium silvestre gen. nov., sp. nov., isolated from alpine forest soil.</title>
        <authorList>
            <person name="Margesin R."/>
            <person name="Albuquerque L."/>
            <person name="Zhang D.-C."/>
            <person name="Froufe H.J.C."/>
            <person name="Severino R."/>
            <person name="Roxo I."/>
            <person name="Egas C."/>
            <person name="Da Costa M.S."/>
        </authorList>
    </citation>
    <scope>NUCLEOTIDE SEQUENCE [LARGE SCALE GENOMIC DNA]</scope>
    <source>
        <strain evidence="1 2">S20-91</strain>
    </source>
</reference>
<accession>A0A2S9H3K9</accession>
<proteinExistence type="predicted"/>
<name>A0A2S9H3K9_9BURK</name>
<protein>
    <submittedName>
        <fullName evidence="1">Uncharacterized protein</fullName>
    </submittedName>
</protein>
<organism evidence="1 2">
    <name type="scientific">Solimicrobium silvestre</name>
    <dbReference type="NCBI Taxonomy" id="2099400"/>
    <lineage>
        <taxon>Bacteria</taxon>
        <taxon>Pseudomonadati</taxon>
        <taxon>Pseudomonadota</taxon>
        <taxon>Betaproteobacteria</taxon>
        <taxon>Burkholderiales</taxon>
        <taxon>Oxalobacteraceae</taxon>
        <taxon>Solimicrobium</taxon>
    </lineage>
</organism>
<keyword evidence="2" id="KW-1185">Reference proteome</keyword>
<dbReference type="AlphaFoldDB" id="A0A2S9H3K9"/>
<gene>
    <name evidence="1" type="ORF">S2091_0554</name>
</gene>
<evidence type="ECO:0000313" key="1">
    <source>
        <dbReference type="EMBL" id="PRC94551.1"/>
    </source>
</evidence>
<dbReference type="EMBL" id="PUGF01000002">
    <property type="protein sequence ID" value="PRC94551.1"/>
    <property type="molecule type" value="Genomic_DNA"/>
</dbReference>
<dbReference type="Proteomes" id="UP000237839">
    <property type="component" value="Unassembled WGS sequence"/>
</dbReference>
<sequence>MIKKKNRQLTELLASTDIVIPSLLGKNFRIENDVKIYQVVGMRWRSQEIVLKEEATEKMRTMVGDEFLRLATRVEE</sequence>
<dbReference type="OrthoDB" id="9849356at2"/>
<comment type="caution">
    <text evidence="1">The sequence shown here is derived from an EMBL/GenBank/DDBJ whole genome shotgun (WGS) entry which is preliminary data.</text>
</comment>
<dbReference type="RefSeq" id="WP_105530277.1">
    <property type="nucleotide sequence ID" value="NZ_PUGF01000002.1"/>
</dbReference>